<gene>
    <name evidence="1" type="ORF">MM415A02587_0008</name>
    <name evidence="2" type="ORF">MM415B04124_0005</name>
</gene>
<name>A0A6M3JUM5_9ZZZZ</name>
<sequence>MFDPWELEDQIEAADTKAIKFRTGDVLKKTIVHIENTDQAKAFAYYLAKERNRHEDDIDKISLDLEKIKEKWGVEIPNPGPEIWVEV</sequence>
<dbReference type="EMBL" id="MT141982">
    <property type="protein sequence ID" value="QJA72842.1"/>
    <property type="molecule type" value="Genomic_DNA"/>
</dbReference>
<protein>
    <submittedName>
        <fullName evidence="1">Uncharacterized protein</fullName>
    </submittedName>
</protein>
<dbReference type="AlphaFoldDB" id="A0A6M3JUM5"/>
<organism evidence="1">
    <name type="scientific">viral metagenome</name>
    <dbReference type="NCBI Taxonomy" id="1070528"/>
    <lineage>
        <taxon>unclassified sequences</taxon>
        <taxon>metagenomes</taxon>
        <taxon>organismal metagenomes</taxon>
    </lineage>
</organism>
<evidence type="ECO:0000313" key="2">
    <source>
        <dbReference type="EMBL" id="QJA93735.1"/>
    </source>
</evidence>
<evidence type="ECO:0000313" key="1">
    <source>
        <dbReference type="EMBL" id="QJA72842.1"/>
    </source>
</evidence>
<accession>A0A6M3JUM5</accession>
<reference evidence="1" key="1">
    <citation type="submission" date="2020-03" db="EMBL/GenBank/DDBJ databases">
        <title>The deep terrestrial virosphere.</title>
        <authorList>
            <person name="Holmfeldt K."/>
            <person name="Nilsson E."/>
            <person name="Simone D."/>
            <person name="Lopez-Fernandez M."/>
            <person name="Wu X."/>
            <person name="de Brujin I."/>
            <person name="Lundin D."/>
            <person name="Andersson A."/>
            <person name="Bertilsson S."/>
            <person name="Dopson M."/>
        </authorList>
    </citation>
    <scope>NUCLEOTIDE SEQUENCE</scope>
    <source>
        <strain evidence="1">MM415A02587</strain>
        <strain evidence="2">MM415B04124</strain>
    </source>
</reference>
<dbReference type="EMBL" id="MT143173">
    <property type="protein sequence ID" value="QJA93735.1"/>
    <property type="molecule type" value="Genomic_DNA"/>
</dbReference>
<proteinExistence type="predicted"/>